<sequence>MSHSNADVSQYDESLLAAAPVTTKQMRQEGYNPDLLSLPSQNTRQASTEKHHDAESRSTNSLAAASKENLESGAGTTPVTHPKPFWRTKKGLVVLVTIFVVIVAAAVVGAVVGVTASNKSKADHSNSTTSLNATSINPGDESSPLAGTASLTPTFSPMSSTSFTRTLGTPTSLPATSTPPLAEPSNEVVNTPTSSDGTPSSALPTTTGTKMHQSPSIGYDTTLIYATPPATTASVTPVTTTRQEEYKPDLKLLHSESSVPQNRDLESGLPINHPSSKLETSDIDTNAIKAQEAVRQNASKANKKKWLTVVAALVSIATITGGVVGSRASVNDHSNHFEPTGTPVPVGQTTAWHPNTQASRPPSTRPTYTV</sequence>
<feature type="region of interest" description="Disordered" evidence="1">
    <location>
        <begin position="30"/>
        <end position="83"/>
    </location>
</feature>
<evidence type="ECO:0000256" key="1">
    <source>
        <dbReference type="SAM" id="MobiDB-lite"/>
    </source>
</evidence>
<evidence type="ECO:0000313" key="4">
    <source>
        <dbReference type="Proteomes" id="UP001383192"/>
    </source>
</evidence>
<name>A0AAW0CIG3_9AGAR</name>
<feature type="region of interest" description="Disordered" evidence="1">
    <location>
        <begin position="118"/>
        <end position="215"/>
    </location>
</feature>
<dbReference type="Proteomes" id="UP001383192">
    <property type="component" value="Unassembled WGS sequence"/>
</dbReference>
<feature type="compositionally biased region" description="Low complexity" evidence="1">
    <location>
        <begin position="150"/>
        <end position="180"/>
    </location>
</feature>
<dbReference type="AlphaFoldDB" id="A0AAW0CIG3"/>
<dbReference type="EMBL" id="JAYKXP010000044">
    <property type="protein sequence ID" value="KAK7037798.1"/>
    <property type="molecule type" value="Genomic_DNA"/>
</dbReference>
<feature type="compositionally biased region" description="Polar residues" evidence="1">
    <location>
        <begin position="125"/>
        <end position="137"/>
    </location>
</feature>
<keyword evidence="2" id="KW-1133">Transmembrane helix</keyword>
<feature type="region of interest" description="Disordered" evidence="1">
    <location>
        <begin position="258"/>
        <end position="279"/>
    </location>
</feature>
<feature type="region of interest" description="Disordered" evidence="1">
    <location>
        <begin position="348"/>
        <end position="370"/>
    </location>
</feature>
<protein>
    <submittedName>
        <fullName evidence="3">Uncharacterized protein</fullName>
    </submittedName>
</protein>
<feature type="compositionally biased region" description="Basic and acidic residues" evidence="1">
    <location>
        <begin position="47"/>
        <end position="56"/>
    </location>
</feature>
<gene>
    <name evidence="3" type="ORF">VNI00_010759</name>
</gene>
<feature type="compositionally biased region" description="Polar residues" evidence="1">
    <location>
        <begin position="187"/>
        <end position="215"/>
    </location>
</feature>
<feature type="transmembrane region" description="Helical" evidence="2">
    <location>
        <begin position="92"/>
        <end position="116"/>
    </location>
</feature>
<reference evidence="3 4" key="1">
    <citation type="submission" date="2024-01" db="EMBL/GenBank/DDBJ databases">
        <title>A draft genome for a cacao thread blight-causing isolate of Paramarasmius palmivorus.</title>
        <authorList>
            <person name="Baruah I.K."/>
            <person name="Bukari Y."/>
            <person name="Amoako-Attah I."/>
            <person name="Meinhardt L.W."/>
            <person name="Bailey B.A."/>
            <person name="Cohen S.P."/>
        </authorList>
    </citation>
    <scope>NUCLEOTIDE SEQUENCE [LARGE SCALE GENOMIC DNA]</scope>
    <source>
        <strain evidence="3 4">GH-12</strain>
    </source>
</reference>
<feature type="compositionally biased region" description="Polar residues" evidence="1">
    <location>
        <begin position="351"/>
        <end position="370"/>
    </location>
</feature>
<organism evidence="3 4">
    <name type="scientific">Paramarasmius palmivorus</name>
    <dbReference type="NCBI Taxonomy" id="297713"/>
    <lineage>
        <taxon>Eukaryota</taxon>
        <taxon>Fungi</taxon>
        <taxon>Dikarya</taxon>
        <taxon>Basidiomycota</taxon>
        <taxon>Agaricomycotina</taxon>
        <taxon>Agaricomycetes</taxon>
        <taxon>Agaricomycetidae</taxon>
        <taxon>Agaricales</taxon>
        <taxon>Marasmiineae</taxon>
        <taxon>Marasmiaceae</taxon>
        <taxon>Paramarasmius</taxon>
    </lineage>
</organism>
<keyword evidence="2" id="KW-0812">Transmembrane</keyword>
<evidence type="ECO:0000256" key="2">
    <source>
        <dbReference type="SAM" id="Phobius"/>
    </source>
</evidence>
<comment type="caution">
    <text evidence="3">The sequence shown here is derived from an EMBL/GenBank/DDBJ whole genome shotgun (WGS) entry which is preliminary data.</text>
</comment>
<keyword evidence="4" id="KW-1185">Reference proteome</keyword>
<proteinExistence type="predicted"/>
<keyword evidence="2" id="KW-0472">Membrane</keyword>
<evidence type="ECO:0000313" key="3">
    <source>
        <dbReference type="EMBL" id="KAK7037798.1"/>
    </source>
</evidence>
<accession>A0AAW0CIG3</accession>